<dbReference type="InterPro" id="IPR050126">
    <property type="entry name" value="Ap4A_hydrolase"/>
</dbReference>
<name>A0A1S8LRD8_9CLOT</name>
<dbReference type="AlphaFoldDB" id="A0A1S8LRD8"/>
<accession>A0A1S8LRD8</accession>
<comment type="similarity">
    <text evidence="1">Belongs to the metallophosphoesterase superfamily. YfcE family.</text>
</comment>
<protein>
    <submittedName>
        <fullName evidence="2">Uncharacterized protein</fullName>
    </submittedName>
</protein>
<evidence type="ECO:0000313" key="3">
    <source>
        <dbReference type="Proteomes" id="UP000190951"/>
    </source>
</evidence>
<dbReference type="Gene3D" id="3.60.21.10">
    <property type="match status" value="1"/>
</dbReference>
<dbReference type="GO" id="GO:0016791">
    <property type="term" value="F:phosphatase activity"/>
    <property type="evidence" value="ECO:0007669"/>
    <property type="project" value="TreeGrafter"/>
</dbReference>
<organism evidence="2 3">
    <name type="scientific">Clostridium felsineum</name>
    <dbReference type="NCBI Taxonomy" id="36839"/>
    <lineage>
        <taxon>Bacteria</taxon>
        <taxon>Bacillati</taxon>
        <taxon>Bacillota</taxon>
        <taxon>Clostridia</taxon>
        <taxon>Eubacteriales</taxon>
        <taxon>Clostridiaceae</taxon>
        <taxon>Clostridium</taxon>
    </lineage>
</organism>
<keyword evidence="3" id="KW-1185">Reference proteome</keyword>
<dbReference type="PANTHER" id="PTHR42850">
    <property type="entry name" value="METALLOPHOSPHOESTERASE"/>
    <property type="match status" value="1"/>
</dbReference>
<dbReference type="Proteomes" id="UP000190951">
    <property type="component" value="Chromosome"/>
</dbReference>
<dbReference type="KEGG" id="crw:CROST_015630"/>
<dbReference type="InterPro" id="IPR029052">
    <property type="entry name" value="Metallo-depent_PP-like"/>
</dbReference>
<proteinExistence type="inferred from homology"/>
<dbReference type="PANTHER" id="PTHR42850:SF2">
    <property type="entry name" value="BLL5683 PROTEIN"/>
    <property type="match status" value="1"/>
</dbReference>
<dbReference type="EMBL" id="CP096983">
    <property type="protein sequence ID" value="URZ10848.1"/>
    <property type="molecule type" value="Genomic_DNA"/>
</dbReference>
<dbReference type="GO" id="GO:0005737">
    <property type="term" value="C:cytoplasm"/>
    <property type="evidence" value="ECO:0007669"/>
    <property type="project" value="TreeGrafter"/>
</dbReference>
<sequence length="285" mass="32893">MKIAVLSDIHSNHIALETCISYIQKRNIKNFLFLGDYVSDCPYPSKTMKLIYELIDNYNCLLIKGNREEYLLNHMYNNNTWKYSSSTGTLLYTYENLTLKDFNFFKSLAIHGQFSNYGYKAFNYCHGSLTSSHEKLLSNTLFTQKILSELKTDMLICGHTHEQGTYEYAGKKLINPGSVGIPSHHNAKAQFAILHGNKYGWEEEYIRLDYDKASVINEFEKSKLNKKAKVWSRLSRYNILTGIDYGENCVNLAKKLHHRKNIDSVLSDIPEKCWEKAANILGIPE</sequence>
<dbReference type="Pfam" id="PF12850">
    <property type="entry name" value="Metallophos_2"/>
    <property type="match status" value="1"/>
</dbReference>
<dbReference type="RefSeq" id="WP_077835421.1">
    <property type="nucleotide sequence ID" value="NZ_CP096983.1"/>
</dbReference>
<evidence type="ECO:0000256" key="1">
    <source>
        <dbReference type="ARBA" id="ARBA00008950"/>
    </source>
</evidence>
<dbReference type="STRING" id="84029.CROST_13670"/>
<evidence type="ECO:0000313" key="2">
    <source>
        <dbReference type="EMBL" id="URZ10848.1"/>
    </source>
</evidence>
<reference evidence="2 3" key="1">
    <citation type="submission" date="2022-04" db="EMBL/GenBank/DDBJ databases">
        <title>Genome sequence of C. roseum typestrain.</title>
        <authorList>
            <person name="Poehlein A."/>
            <person name="Schoch T."/>
            <person name="Duerre P."/>
            <person name="Daniel R."/>
        </authorList>
    </citation>
    <scope>NUCLEOTIDE SEQUENCE [LARGE SCALE GENOMIC DNA]</scope>
    <source>
        <strain evidence="2 3">DSM 7320</strain>
    </source>
</reference>
<gene>
    <name evidence="2" type="ORF">CROST_015630</name>
</gene>
<dbReference type="SUPFAM" id="SSF56300">
    <property type="entry name" value="Metallo-dependent phosphatases"/>
    <property type="match status" value="1"/>
</dbReference>
<dbReference type="InterPro" id="IPR024654">
    <property type="entry name" value="Calcineurin-like_PHP_lpxH"/>
</dbReference>